<dbReference type="SUPFAM" id="SSF47413">
    <property type="entry name" value="lambda repressor-like DNA-binding domains"/>
    <property type="match status" value="1"/>
</dbReference>
<dbReference type="EMBL" id="CP012752">
    <property type="protein sequence ID" value="ALG11242.1"/>
    <property type="molecule type" value="Genomic_DNA"/>
</dbReference>
<reference evidence="5 6" key="1">
    <citation type="submission" date="2015-07" db="EMBL/GenBank/DDBJ databases">
        <title>Genome sequencing of Kibdelosporangium phytohabitans.</title>
        <authorList>
            <person name="Qin S."/>
            <person name="Xing K."/>
        </authorList>
    </citation>
    <scope>NUCLEOTIDE SEQUENCE [LARGE SCALE GENOMIC DNA]</scope>
    <source>
        <strain evidence="5 6">KLBMP1111</strain>
    </source>
</reference>
<evidence type="ECO:0000313" key="6">
    <source>
        <dbReference type="Proteomes" id="UP000063699"/>
    </source>
</evidence>
<dbReference type="RefSeq" id="WP_054293143.1">
    <property type="nucleotide sequence ID" value="NZ_CP012752.1"/>
</dbReference>
<dbReference type="InterPro" id="IPR000843">
    <property type="entry name" value="HTH_LacI"/>
</dbReference>
<dbReference type="KEGG" id="kphy:AOZ06_34100"/>
<dbReference type="OrthoDB" id="3258243at2"/>
<dbReference type="PROSITE" id="PS50932">
    <property type="entry name" value="HTH_LACI_2"/>
    <property type="match status" value="1"/>
</dbReference>
<dbReference type="InterPro" id="IPR028082">
    <property type="entry name" value="Peripla_BP_I"/>
</dbReference>
<dbReference type="GO" id="GO:0003700">
    <property type="term" value="F:DNA-binding transcription factor activity"/>
    <property type="evidence" value="ECO:0007669"/>
    <property type="project" value="TreeGrafter"/>
</dbReference>
<dbReference type="InterPro" id="IPR046335">
    <property type="entry name" value="LacI/GalR-like_sensor"/>
</dbReference>
<protein>
    <submittedName>
        <fullName evidence="5">LacI family transcriptional regulator</fullName>
    </submittedName>
</protein>
<dbReference type="Proteomes" id="UP000063699">
    <property type="component" value="Chromosome"/>
</dbReference>
<feature type="domain" description="HTH lacI-type" evidence="4">
    <location>
        <begin position="11"/>
        <end position="65"/>
    </location>
</feature>
<proteinExistence type="predicted"/>
<dbReference type="SMART" id="SM00354">
    <property type="entry name" value="HTH_LACI"/>
    <property type="match status" value="1"/>
</dbReference>
<gene>
    <name evidence="5" type="ORF">AOZ06_34100</name>
</gene>
<dbReference type="PRINTS" id="PR00036">
    <property type="entry name" value="HTHLACI"/>
</dbReference>
<evidence type="ECO:0000313" key="5">
    <source>
        <dbReference type="EMBL" id="ALG11242.1"/>
    </source>
</evidence>
<dbReference type="Gene3D" id="3.40.50.2300">
    <property type="match status" value="2"/>
</dbReference>
<evidence type="ECO:0000256" key="1">
    <source>
        <dbReference type="ARBA" id="ARBA00023015"/>
    </source>
</evidence>
<keyword evidence="1" id="KW-0805">Transcription regulation</keyword>
<keyword evidence="3" id="KW-0804">Transcription</keyword>
<dbReference type="GO" id="GO:0000976">
    <property type="term" value="F:transcription cis-regulatory region binding"/>
    <property type="evidence" value="ECO:0007669"/>
    <property type="project" value="TreeGrafter"/>
</dbReference>
<dbReference type="InterPro" id="IPR010982">
    <property type="entry name" value="Lambda_DNA-bd_dom_sf"/>
</dbReference>
<dbReference type="PROSITE" id="PS00356">
    <property type="entry name" value="HTH_LACI_1"/>
    <property type="match status" value="1"/>
</dbReference>
<name>A0A0N9I8M1_9PSEU</name>
<dbReference type="Pfam" id="PF00356">
    <property type="entry name" value="LacI"/>
    <property type="match status" value="1"/>
</dbReference>
<organism evidence="5 6">
    <name type="scientific">Kibdelosporangium phytohabitans</name>
    <dbReference type="NCBI Taxonomy" id="860235"/>
    <lineage>
        <taxon>Bacteria</taxon>
        <taxon>Bacillati</taxon>
        <taxon>Actinomycetota</taxon>
        <taxon>Actinomycetes</taxon>
        <taxon>Pseudonocardiales</taxon>
        <taxon>Pseudonocardiaceae</taxon>
        <taxon>Kibdelosporangium</taxon>
    </lineage>
</organism>
<evidence type="ECO:0000259" key="4">
    <source>
        <dbReference type="PROSITE" id="PS50932"/>
    </source>
</evidence>
<dbReference type="CDD" id="cd06267">
    <property type="entry name" value="PBP1_LacI_sugar_binding-like"/>
    <property type="match status" value="1"/>
</dbReference>
<dbReference type="AlphaFoldDB" id="A0A0N9I8M1"/>
<evidence type="ECO:0000256" key="3">
    <source>
        <dbReference type="ARBA" id="ARBA00023163"/>
    </source>
</evidence>
<dbReference type="SUPFAM" id="SSF53822">
    <property type="entry name" value="Periplasmic binding protein-like I"/>
    <property type="match status" value="1"/>
</dbReference>
<dbReference type="CDD" id="cd01392">
    <property type="entry name" value="HTH_LacI"/>
    <property type="match status" value="1"/>
</dbReference>
<dbReference type="PANTHER" id="PTHR30146">
    <property type="entry name" value="LACI-RELATED TRANSCRIPTIONAL REPRESSOR"/>
    <property type="match status" value="1"/>
</dbReference>
<keyword evidence="6" id="KW-1185">Reference proteome</keyword>
<dbReference type="Gene3D" id="1.10.260.40">
    <property type="entry name" value="lambda repressor-like DNA-binding domains"/>
    <property type="match status" value="1"/>
</dbReference>
<accession>A0A0N9I8M1</accession>
<keyword evidence="2" id="KW-0238">DNA-binding</keyword>
<dbReference type="STRING" id="860235.AOZ06_34100"/>
<dbReference type="PANTHER" id="PTHR30146:SF138">
    <property type="entry name" value="TRANSCRIPTIONAL REGULATORY PROTEIN"/>
    <property type="match status" value="1"/>
</dbReference>
<dbReference type="Pfam" id="PF13377">
    <property type="entry name" value="Peripla_BP_3"/>
    <property type="match status" value="1"/>
</dbReference>
<sequence>MTGGPVPGKRTTIRDVAKSAGVSYQTVSRALNDKGEIDTTTKQRVLDTAKRLGYRPSRFARGLVRQDSTSVGLVIPNLLNPYFTEVAAGALEAARRRDWHVVVYDTADDPDQELSTLAVLGSQVDAVVGYFGQPDDVIDRHTGGMPVVQIGRETLGSRFGEIKVDGEDGVRAAIAHLAGSGRRHIGMLDHDHDHHHDASVRYTWYREAMREHGLPTYVTGAAQSIEGGQRAMAAMLDEHPELDAIFTYNDVIAIGAMFQARLLGRRVPADFAVVGFDGLAIGSMVEPPLSSVRIDTRAVGATAIDQVSQLLAGTKPDSATIRATLLLRGSA</sequence>
<evidence type="ECO:0000256" key="2">
    <source>
        <dbReference type="ARBA" id="ARBA00023125"/>
    </source>
</evidence>